<accession>A0AAW8PXS0</accession>
<reference evidence="1" key="1">
    <citation type="submission" date="2023-06" db="EMBL/GenBank/DDBJ databases">
        <title>Genomic Diversity of Vibrio spp. and Metagenomic Analysis of Pathogens in Florida Gulf Coastal Waters Following Hurricane Ian.</title>
        <authorList>
            <person name="Brumfield K.D."/>
        </authorList>
    </citation>
    <scope>NUCLEOTIDE SEQUENCE</scope>
    <source>
        <strain evidence="1">WBS2B-138</strain>
    </source>
</reference>
<protein>
    <submittedName>
        <fullName evidence="1">Uncharacterized protein</fullName>
    </submittedName>
</protein>
<dbReference type="RefSeq" id="WP_311019611.1">
    <property type="nucleotide sequence ID" value="NZ_JAUHGG010000003.1"/>
</dbReference>
<dbReference type="AlphaFoldDB" id="A0AAW8PXS0"/>
<name>A0AAW8PXS0_VIBPH</name>
<evidence type="ECO:0000313" key="2">
    <source>
        <dbReference type="Proteomes" id="UP001253193"/>
    </source>
</evidence>
<organism evidence="1 2">
    <name type="scientific">Vibrio parahaemolyticus</name>
    <dbReference type="NCBI Taxonomy" id="670"/>
    <lineage>
        <taxon>Bacteria</taxon>
        <taxon>Pseudomonadati</taxon>
        <taxon>Pseudomonadota</taxon>
        <taxon>Gammaproteobacteria</taxon>
        <taxon>Vibrionales</taxon>
        <taxon>Vibrionaceae</taxon>
        <taxon>Vibrio</taxon>
    </lineage>
</organism>
<comment type="caution">
    <text evidence="1">The sequence shown here is derived from an EMBL/GenBank/DDBJ whole genome shotgun (WGS) entry which is preliminary data.</text>
</comment>
<gene>
    <name evidence="1" type="ORF">QX249_09205</name>
</gene>
<evidence type="ECO:0000313" key="1">
    <source>
        <dbReference type="EMBL" id="MDS1820831.1"/>
    </source>
</evidence>
<proteinExistence type="predicted"/>
<sequence>MSKTSNDILKECHKASARFAENELGEAILHITSAAIMCVKCSENTQNFKELKKNYEEQPIRNPNKNTATATLLVYQAGYHAENHDYSECFKCFAEAALQIGLNLYDLDAAQFEYSSTEELHSLSKEYVKQHTKKIVRLLKNDK</sequence>
<dbReference type="EMBL" id="JAUHGG010000003">
    <property type="protein sequence ID" value="MDS1820831.1"/>
    <property type="molecule type" value="Genomic_DNA"/>
</dbReference>
<dbReference type="Proteomes" id="UP001253193">
    <property type="component" value="Unassembled WGS sequence"/>
</dbReference>